<accession>A0A2R6Y448</accession>
<evidence type="ECO:0000313" key="2">
    <source>
        <dbReference type="Proteomes" id="UP000244338"/>
    </source>
</evidence>
<sequence length="38" mass="3977">MILTPPSQYGKIPLSLNVRPPKRASTLLVADVLTSGAA</sequence>
<gene>
    <name evidence="1" type="ORF">BSOLF_1593</name>
</gene>
<dbReference type="Proteomes" id="UP000244338">
    <property type="component" value="Unassembled WGS sequence"/>
</dbReference>
<proteinExistence type="predicted"/>
<organism evidence="1 2">
    <name type="scientific">Candidatus Carbonibacillus altaicus</name>
    <dbReference type="NCBI Taxonomy" id="2163959"/>
    <lineage>
        <taxon>Bacteria</taxon>
        <taxon>Bacillati</taxon>
        <taxon>Bacillota</taxon>
        <taxon>Bacilli</taxon>
        <taxon>Bacillales</taxon>
        <taxon>Candidatus Carbonibacillus</taxon>
    </lineage>
</organism>
<name>A0A2R6Y448_9BACL</name>
<dbReference type="AlphaFoldDB" id="A0A2R6Y448"/>
<comment type="caution">
    <text evidence="1">The sequence shown here is derived from an EMBL/GenBank/DDBJ whole genome shotgun (WGS) entry which is preliminary data.</text>
</comment>
<evidence type="ECO:0000313" key="1">
    <source>
        <dbReference type="EMBL" id="PTQ57438.1"/>
    </source>
</evidence>
<dbReference type="EMBL" id="PEBX01000007">
    <property type="protein sequence ID" value="PTQ57438.1"/>
    <property type="molecule type" value="Genomic_DNA"/>
</dbReference>
<protein>
    <submittedName>
        <fullName evidence="1">Uncharacterized protein</fullName>
    </submittedName>
</protein>
<reference evidence="2" key="1">
    <citation type="journal article" date="2018" name="Sci. Rep.">
        <title>Lignite coal burning seam in the remote Altai Mountains harbors a hydrogen-driven thermophilic microbial community.</title>
        <authorList>
            <person name="Kadnikov V.V."/>
            <person name="Mardanov A.V."/>
            <person name="Ivasenko D.A."/>
            <person name="Antsiferov D.V."/>
            <person name="Beletsky A.V."/>
            <person name="Karnachuk O.V."/>
            <person name="Ravin N.V."/>
        </authorList>
    </citation>
    <scope>NUCLEOTIDE SEQUENCE [LARGE SCALE GENOMIC DNA]</scope>
</reference>